<comment type="caution">
    <text evidence="2">The sequence shown here is derived from an EMBL/GenBank/DDBJ whole genome shotgun (WGS) entry which is preliminary data.</text>
</comment>
<protein>
    <submittedName>
        <fullName evidence="2">Uncharacterized protein</fullName>
    </submittedName>
</protein>
<evidence type="ECO:0000313" key="3">
    <source>
        <dbReference type="Proteomes" id="UP000663844"/>
    </source>
</evidence>
<evidence type="ECO:0000313" key="1">
    <source>
        <dbReference type="EMBL" id="CAF1342737.1"/>
    </source>
</evidence>
<proteinExistence type="predicted"/>
<accession>A0A819PX89</accession>
<organism evidence="2 3">
    <name type="scientific">Adineta steineri</name>
    <dbReference type="NCBI Taxonomy" id="433720"/>
    <lineage>
        <taxon>Eukaryota</taxon>
        <taxon>Metazoa</taxon>
        <taxon>Spiralia</taxon>
        <taxon>Gnathifera</taxon>
        <taxon>Rotifera</taxon>
        <taxon>Eurotatoria</taxon>
        <taxon>Bdelloidea</taxon>
        <taxon>Adinetida</taxon>
        <taxon>Adinetidae</taxon>
        <taxon>Adineta</taxon>
    </lineage>
</organism>
<dbReference type="EMBL" id="CAJNOG010000716">
    <property type="protein sequence ID" value="CAF1342737.1"/>
    <property type="molecule type" value="Genomic_DNA"/>
</dbReference>
<dbReference type="AlphaFoldDB" id="A0A819PX89"/>
<name>A0A819PX89_9BILA</name>
<dbReference type="Proteomes" id="UP000663844">
    <property type="component" value="Unassembled WGS sequence"/>
</dbReference>
<gene>
    <name evidence="1" type="ORF">JYZ213_LOCUS34590</name>
    <name evidence="2" type="ORF">OXD698_LOCUS30388</name>
</gene>
<reference evidence="2" key="1">
    <citation type="submission" date="2021-02" db="EMBL/GenBank/DDBJ databases">
        <authorList>
            <person name="Nowell W R."/>
        </authorList>
    </citation>
    <scope>NUCLEOTIDE SEQUENCE</scope>
</reference>
<evidence type="ECO:0000313" key="2">
    <source>
        <dbReference type="EMBL" id="CAF4015839.1"/>
    </source>
</evidence>
<dbReference type="Proteomes" id="UP000663845">
    <property type="component" value="Unassembled WGS sequence"/>
</dbReference>
<sequence>MFLFLFQDSLSNLKCFSLTCFDVTDEYDIAVLSFIRQMLHLEELTLILHISGRSILKSAADFDNKILIHMKELHRFIFYIQSEERINDPTILASISDIEQSFTNKKYGQVTCMIDYLDSSSILHRIFSLPTKFNYLDKISNNIPNIIFNSVIYLELKDKNPFKHEFFVRLQRSFSNVKHLSISNIQQSF</sequence>
<dbReference type="EMBL" id="CAJOAZ010003566">
    <property type="protein sequence ID" value="CAF4015839.1"/>
    <property type="molecule type" value="Genomic_DNA"/>
</dbReference>